<gene>
    <name evidence="4" type="ORF">U5822_06365</name>
</gene>
<proteinExistence type="predicted"/>
<dbReference type="Pfam" id="PF07696">
    <property type="entry name" value="7TMR-DISMED2"/>
    <property type="match status" value="1"/>
</dbReference>
<feature type="transmembrane region" description="Helical" evidence="1">
    <location>
        <begin position="307"/>
        <end position="332"/>
    </location>
</feature>
<reference evidence="4 5" key="1">
    <citation type="submission" date="2023-12" db="EMBL/GenBank/DDBJ databases">
        <title>Marinobacter qingdaonensis sp. nov., isolated from the intertidal sediment of Qingdao, PR China.</title>
        <authorList>
            <person name="Li Y."/>
        </authorList>
    </citation>
    <scope>NUCLEOTIDE SEQUENCE [LARGE SCALE GENOMIC DNA]</scope>
    <source>
        <strain evidence="4 5">ASW11-75</strain>
    </source>
</reference>
<dbReference type="Proteomes" id="UP001305746">
    <property type="component" value="Unassembled WGS sequence"/>
</dbReference>
<dbReference type="SUPFAM" id="SSF141868">
    <property type="entry name" value="EAL domain-like"/>
    <property type="match status" value="1"/>
</dbReference>
<dbReference type="InterPro" id="IPR035919">
    <property type="entry name" value="EAL_sf"/>
</dbReference>
<dbReference type="Gene3D" id="3.30.70.270">
    <property type="match status" value="1"/>
</dbReference>
<dbReference type="EMBL" id="JAYDCJ010000003">
    <property type="protein sequence ID" value="MEA1080284.1"/>
    <property type="molecule type" value="Genomic_DNA"/>
</dbReference>
<dbReference type="Pfam" id="PF00563">
    <property type="entry name" value="EAL"/>
    <property type="match status" value="1"/>
</dbReference>
<dbReference type="CDD" id="cd01948">
    <property type="entry name" value="EAL"/>
    <property type="match status" value="1"/>
</dbReference>
<feature type="transmembrane region" description="Helical" evidence="1">
    <location>
        <begin position="278"/>
        <end position="300"/>
    </location>
</feature>
<feature type="transmembrane region" description="Helical" evidence="1">
    <location>
        <begin position="184"/>
        <end position="200"/>
    </location>
</feature>
<dbReference type="InterPro" id="IPR011623">
    <property type="entry name" value="7TMR_DISM_rcpt_extracell_dom1"/>
</dbReference>
<dbReference type="InterPro" id="IPR001633">
    <property type="entry name" value="EAL_dom"/>
</dbReference>
<keyword evidence="5" id="KW-1185">Reference proteome</keyword>
<dbReference type="InterPro" id="IPR011622">
    <property type="entry name" value="7TMR_DISM_rcpt_extracell_dom2"/>
</dbReference>
<dbReference type="SMART" id="SM00267">
    <property type="entry name" value="GGDEF"/>
    <property type="match status" value="1"/>
</dbReference>
<dbReference type="Pfam" id="PF07695">
    <property type="entry name" value="7TMR-DISM_7TM"/>
    <property type="match status" value="1"/>
</dbReference>
<dbReference type="PANTHER" id="PTHR33121">
    <property type="entry name" value="CYCLIC DI-GMP PHOSPHODIESTERASE PDEF"/>
    <property type="match status" value="1"/>
</dbReference>
<dbReference type="Gene3D" id="3.20.20.450">
    <property type="entry name" value="EAL domain"/>
    <property type="match status" value="1"/>
</dbReference>
<dbReference type="PROSITE" id="PS50883">
    <property type="entry name" value="EAL"/>
    <property type="match status" value="1"/>
</dbReference>
<protein>
    <submittedName>
        <fullName evidence="4">EAL domain-containing protein</fullName>
    </submittedName>
</protein>
<keyword evidence="1" id="KW-0812">Transmembrane</keyword>
<dbReference type="RefSeq" id="WP_322854790.1">
    <property type="nucleotide sequence ID" value="NZ_JAYDCJ010000003.1"/>
</dbReference>
<evidence type="ECO:0000259" key="2">
    <source>
        <dbReference type="PROSITE" id="PS50883"/>
    </source>
</evidence>
<dbReference type="Gene3D" id="2.60.40.2380">
    <property type="match status" value="1"/>
</dbReference>
<feature type="transmembrane region" description="Helical" evidence="1">
    <location>
        <begin position="252"/>
        <end position="272"/>
    </location>
</feature>
<keyword evidence="1" id="KW-0472">Membrane</keyword>
<feature type="domain" description="GGDEF" evidence="3">
    <location>
        <begin position="419"/>
        <end position="563"/>
    </location>
</feature>
<evidence type="ECO:0000259" key="3">
    <source>
        <dbReference type="PROSITE" id="PS50887"/>
    </source>
</evidence>
<dbReference type="InterPro" id="IPR050706">
    <property type="entry name" value="Cyclic-di-GMP_PDE-like"/>
</dbReference>
<dbReference type="PROSITE" id="PS50887">
    <property type="entry name" value="GGDEF"/>
    <property type="match status" value="1"/>
</dbReference>
<dbReference type="InterPro" id="IPR029787">
    <property type="entry name" value="Nucleotide_cyclase"/>
</dbReference>
<evidence type="ECO:0000313" key="4">
    <source>
        <dbReference type="EMBL" id="MEA1080284.1"/>
    </source>
</evidence>
<comment type="caution">
    <text evidence="4">The sequence shown here is derived from an EMBL/GenBank/DDBJ whole genome shotgun (WGS) entry which is preliminary data.</text>
</comment>
<sequence length="839" mass="93720">MADESPIESRFEFWEDPSAQAGLADVLALPDSDWRPRDSGSASFGMTPSAYWLRVAVRNGTPQQLNLIAELAYSQLDDVVFHVFDGQSRVHRFATGDTRPFYPREVEHPHMLLRFALAPQQTKTLYVRVETAGPMILPLKIWRENQFFGAASNEQKLHFFYYGCLVVIVLINLAVFLTLRERLYLYYALAISGYLLFFASSEGYSFQLLYPDAPWLHARALLASMPILALFSVLFCRSFLKVASHSPRLDLAMRVMICFEVVNFAAALTLDYNLAMKISAFSALVFFSLLFVAGPITWAAGVRAGAFFTLAWTPLTIGVLATAGRALGFFPVNFMTEYAMQIGSGLEAFILTLALADRLYQEREDKIQAQAHSLREEKARSEAQYRLTEAMTHDAVTGLPNRNRFERMVNEQLANHPNGQFMVGVARITRLDEINRTLGLTRSERLLKRLAQQMTELASQLPNVHHSRDDLGRVECVYQLSGDSFGILVRADRTQDDFSRLNQALALLSEPVPLDNLAIELHPKFGASLYPNHGTNAALLIRNAHVGMEIAPRGPYATGFYSRDLDIYSEGRLTLMTDLREALRTDQTDLHYQPKLCLSTGQIIGLEALIRWHHPHRGWVYPSDFIPLAEETGVITELTRWAVTRGLRDLAGPLGHLTNLGLSINISARDLSAAGLKERIETVLGEHKIEASRLTLELTETAAMEDPEKGLKALNALANIGVGVSVDDFGSGYSSLSYLKELPATEIKLDRALITDVCSSESSRVIVETAINMVHGLGYRVIAEGVEDEDTARLLKDLGCDHLQGYWLCHPLPLADLLDWLSEQAPARSRESRAQSLMR</sequence>
<dbReference type="SMART" id="SM00052">
    <property type="entry name" value="EAL"/>
    <property type="match status" value="1"/>
</dbReference>
<feature type="domain" description="EAL" evidence="2">
    <location>
        <begin position="572"/>
        <end position="825"/>
    </location>
</feature>
<evidence type="ECO:0000256" key="1">
    <source>
        <dbReference type="SAM" id="Phobius"/>
    </source>
</evidence>
<dbReference type="InterPro" id="IPR043128">
    <property type="entry name" value="Rev_trsase/Diguanyl_cyclase"/>
</dbReference>
<dbReference type="Pfam" id="PF00990">
    <property type="entry name" value="GGDEF"/>
    <property type="match status" value="1"/>
</dbReference>
<keyword evidence="1" id="KW-1133">Transmembrane helix</keyword>
<dbReference type="PANTHER" id="PTHR33121:SF71">
    <property type="entry name" value="OXYGEN SENSOR PROTEIN DOSP"/>
    <property type="match status" value="1"/>
</dbReference>
<feature type="transmembrane region" description="Helical" evidence="1">
    <location>
        <begin position="220"/>
        <end position="240"/>
    </location>
</feature>
<evidence type="ECO:0000313" key="5">
    <source>
        <dbReference type="Proteomes" id="UP001305746"/>
    </source>
</evidence>
<organism evidence="4 5">
    <name type="scientific">Marinobacter qingdaonensis</name>
    <dbReference type="NCBI Taxonomy" id="3108486"/>
    <lineage>
        <taxon>Bacteria</taxon>
        <taxon>Pseudomonadati</taxon>
        <taxon>Pseudomonadota</taxon>
        <taxon>Gammaproteobacteria</taxon>
        <taxon>Pseudomonadales</taxon>
        <taxon>Marinobacteraceae</taxon>
        <taxon>Marinobacter</taxon>
    </lineage>
</organism>
<accession>A0ABU5NWV1</accession>
<feature type="transmembrane region" description="Helical" evidence="1">
    <location>
        <begin position="159"/>
        <end position="177"/>
    </location>
</feature>
<dbReference type="InterPro" id="IPR000160">
    <property type="entry name" value="GGDEF_dom"/>
</dbReference>
<dbReference type="SUPFAM" id="SSF55073">
    <property type="entry name" value="Nucleotide cyclase"/>
    <property type="match status" value="1"/>
</dbReference>
<name>A0ABU5NWV1_9GAMM</name>